<comment type="caution">
    <text evidence="3">The sequence shown here is derived from an EMBL/GenBank/DDBJ whole genome shotgun (WGS) entry which is preliminary data.</text>
</comment>
<dbReference type="RefSeq" id="WP_161449423.1">
    <property type="nucleotide sequence ID" value="NZ_WYDN01000010.1"/>
</dbReference>
<evidence type="ECO:0000256" key="2">
    <source>
        <dbReference type="SAM" id="MobiDB-lite"/>
    </source>
</evidence>
<dbReference type="Proteomes" id="UP000477543">
    <property type="component" value="Unassembled WGS sequence"/>
</dbReference>
<dbReference type="InterPro" id="IPR029050">
    <property type="entry name" value="Immunoprotect_excell_Ig-like"/>
</dbReference>
<evidence type="ECO:0000313" key="3">
    <source>
        <dbReference type="EMBL" id="NAZ16795.1"/>
    </source>
</evidence>
<proteinExistence type="predicted"/>
<feature type="region of interest" description="Disordered" evidence="2">
    <location>
        <begin position="1"/>
        <end position="56"/>
    </location>
</feature>
<dbReference type="AlphaFoldDB" id="A0A6L9G876"/>
<sequence length="208" mass="22059">MTKEASGLESSPRPDSKSQTGSGSGQDSSDLTTEGADSGDGGGTPTPEPQADPLEQLELNDHGNEQVDKGESAIFQDLSSDEEYAKLTATNVRTNFKCTADDAPESINGQYVALSFDVNAFDALNNSGFTELYFSVHDFRAWDGDGEKVIDVVGNAESCISEDERIQTPILPGNEASGLVVLDVPEGDGSASFTLGGFEGAYGWEWSW</sequence>
<dbReference type="EMBL" id="WYDN01000010">
    <property type="protein sequence ID" value="NAZ16795.1"/>
    <property type="molecule type" value="Genomic_DNA"/>
</dbReference>
<organism evidence="3 4">
    <name type="scientific">Glutamicibacter soli</name>
    <dbReference type="NCBI Taxonomy" id="453836"/>
    <lineage>
        <taxon>Bacteria</taxon>
        <taxon>Bacillati</taxon>
        <taxon>Actinomycetota</taxon>
        <taxon>Actinomycetes</taxon>
        <taxon>Micrococcales</taxon>
        <taxon>Micrococcaceae</taxon>
        <taxon>Glutamicibacter</taxon>
    </lineage>
</organism>
<feature type="compositionally biased region" description="Low complexity" evidence="2">
    <location>
        <begin position="17"/>
        <end position="33"/>
    </location>
</feature>
<name>A0A6L9G876_9MICC</name>
<evidence type="ECO:0008006" key="5">
    <source>
        <dbReference type="Google" id="ProtNLM"/>
    </source>
</evidence>
<dbReference type="Gene3D" id="2.60.40.1240">
    <property type="match status" value="1"/>
</dbReference>
<keyword evidence="1" id="KW-0732">Signal</keyword>
<evidence type="ECO:0000313" key="4">
    <source>
        <dbReference type="Proteomes" id="UP000477543"/>
    </source>
</evidence>
<protein>
    <recommendedName>
        <fullName evidence="5">DUF4352 domain-containing protein</fullName>
    </recommendedName>
</protein>
<accession>A0A6L9G876</accession>
<gene>
    <name evidence="3" type="ORF">GT020_12100</name>
</gene>
<reference evidence="3 4" key="1">
    <citation type="submission" date="2020-01" db="EMBL/GenBank/DDBJ databases">
        <title>Glutamicibacter soli M275.</title>
        <authorList>
            <person name="Meng X."/>
        </authorList>
    </citation>
    <scope>NUCLEOTIDE SEQUENCE [LARGE SCALE GENOMIC DNA]</scope>
    <source>
        <strain evidence="3 4">M275</strain>
    </source>
</reference>
<evidence type="ECO:0000256" key="1">
    <source>
        <dbReference type="ARBA" id="ARBA00022729"/>
    </source>
</evidence>